<sequence length="627" mass="72149">MGNPSLQDSKIRLSNALMIKKIIHRPKRSLFVFKKEESLLYGPRVKSAPPIEISFEPPTKIEPKLAVRFTRADGTPIRKEDLLDSTDSEILSESSVESETEVENIPQEADTGNTREESEECQREAGAEEEPRPALEDRALMLDNLLKRFSEQKIAENRGPCYSVDEILSVEDRKAISLELKIKTRKEAKGVYRPDNNRKDTCIEQARLEFNRLTAKNIGLVIKNLKAIRVGTIEEMKEIAKILFDKAISEPTFVKYYALLVLDLKKEWQSEEEKTRDITQTVFFGTLLTLTLKTLENKERWGDEYERRKEMSFEERMAYEEKLEEAETERYIKKRRTLGTIDFLSSLYSLNVISYVHMNACINTLMKLDDSENVEVLCYLIENIGEKLVVSGKEHIISMVCSSLAQKKNSYTNRIRYMIESLLDKRSSWKPREAKAGNVFSCLEVENDYGNAQNQGSQESPSEDVLPFLSSLSEELSVAYEDEDKELLSDSLQSGESKFGVIPFYLSYFQEAISNHKVSDLLSDFFISFRSTSSITEEQLREVLLSLKGDLDVLKIDFPISPKKYSELITKLRASKVISQPLFEELKTSDYNSRATDIILRWYKSDRDREKALTIFPSEAIENLIRK</sequence>
<dbReference type="EMBL" id="KC513606">
    <property type="protein sequence ID" value="AGE95213.1"/>
    <property type="molecule type" value="Genomic_DNA"/>
</dbReference>
<dbReference type="GO" id="GO:0003743">
    <property type="term" value="F:translation initiation factor activity"/>
    <property type="evidence" value="ECO:0007669"/>
    <property type="project" value="UniProtKB-KW"/>
</dbReference>
<dbReference type="InterPro" id="IPR003890">
    <property type="entry name" value="MIF4G-like_typ-3"/>
</dbReference>
<protein>
    <submittedName>
        <fullName evidence="6">Transcription initiation factor 4fsubunit</fullName>
    </submittedName>
</protein>
<keyword evidence="3" id="KW-0648">Protein biosynthesis</keyword>
<dbReference type="VEuPathDB" id="MicrosporidiaDB:AEWD_041610"/>
<gene>
    <name evidence="6" type="ORF">ECU04_1610</name>
</gene>
<dbReference type="GO" id="GO:0003729">
    <property type="term" value="F:mRNA binding"/>
    <property type="evidence" value="ECO:0007669"/>
    <property type="project" value="TreeGrafter"/>
</dbReference>
<organism evidence="6">
    <name type="scientific">Encephalitozoon cuniculi</name>
    <name type="common">Microsporidian parasite</name>
    <dbReference type="NCBI Taxonomy" id="6035"/>
    <lineage>
        <taxon>Eukaryota</taxon>
        <taxon>Fungi</taxon>
        <taxon>Fungi incertae sedis</taxon>
        <taxon>Microsporidia</taxon>
        <taxon>Unikaryonidae</taxon>
        <taxon>Encephalitozoon</taxon>
    </lineage>
</organism>
<dbReference type="AlphaFoldDB" id="M1K304"/>
<dbReference type="VEuPathDB" id="MicrosporidiaDB:AEWR_041600"/>
<feature type="region of interest" description="Disordered" evidence="4">
    <location>
        <begin position="84"/>
        <end position="136"/>
    </location>
</feature>
<evidence type="ECO:0000256" key="4">
    <source>
        <dbReference type="SAM" id="MobiDB-lite"/>
    </source>
</evidence>
<evidence type="ECO:0000259" key="5">
    <source>
        <dbReference type="SMART" id="SM00543"/>
    </source>
</evidence>
<feature type="compositionally biased region" description="Basic and acidic residues" evidence="4">
    <location>
        <begin position="113"/>
        <end position="136"/>
    </location>
</feature>
<dbReference type="Pfam" id="PF02854">
    <property type="entry name" value="MIF4G"/>
    <property type="match status" value="1"/>
</dbReference>
<feature type="domain" description="MIF4G" evidence="5">
    <location>
        <begin position="203"/>
        <end position="429"/>
    </location>
</feature>
<dbReference type="PANTHER" id="PTHR23253:SF9">
    <property type="entry name" value="EUKARYOTIC TRANSLATION INITIATION FACTOR 4 GAMMA 2"/>
    <property type="match status" value="1"/>
</dbReference>
<dbReference type="GO" id="GO:0016281">
    <property type="term" value="C:eukaryotic translation initiation factor 4F complex"/>
    <property type="evidence" value="ECO:0007669"/>
    <property type="project" value="TreeGrafter"/>
</dbReference>
<dbReference type="Gene3D" id="1.25.40.180">
    <property type="match status" value="2"/>
</dbReference>
<evidence type="ECO:0000256" key="1">
    <source>
        <dbReference type="ARBA" id="ARBA00005775"/>
    </source>
</evidence>
<accession>M1K304</accession>
<reference evidence="6" key="1">
    <citation type="journal article" date="2013" name="Eukaryot. Cell">
        <title>Extremely Reduced Levels of Heterozygosity in the Vertebrate Pathogen Encephalitozoon cuniculi.</title>
        <authorList>
            <person name="Selman M."/>
            <person name="Sak B."/>
            <person name="Kvac M."/>
            <person name="Farinelli L."/>
            <person name="Weiss L.M."/>
            <person name="Corradi N."/>
        </authorList>
    </citation>
    <scope>NUCLEOTIDE SEQUENCE</scope>
</reference>
<comment type="similarity">
    <text evidence="1">Belongs to the eukaryotic initiation factor 4G family.</text>
</comment>
<evidence type="ECO:0000256" key="3">
    <source>
        <dbReference type="ARBA" id="ARBA00022917"/>
    </source>
</evidence>
<dbReference type="PANTHER" id="PTHR23253">
    <property type="entry name" value="EUKARYOTIC TRANSLATION INITIATION FACTOR 4 GAMMA"/>
    <property type="match status" value="1"/>
</dbReference>
<dbReference type="InterPro" id="IPR016024">
    <property type="entry name" value="ARM-type_fold"/>
</dbReference>
<evidence type="ECO:0000313" key="6">
    <source>
        <dbReference type="EMBL" id="AGE95213.1"/>
    </source>
</evidence>
<name>M1K304_ENCCN</name>
<dbReference type="SMART" id="SM00543">
    <property type="entry name" value="MIF4G"/>
    <property type="match status" value="1"/>
</dbReference>
<evidence type="ECO:0000256" key="2">
    <source>
        <dbReference type="ARBA" id="ARBA00022540"/>
    </source>
</evidence>
<dbReference type="VEuPathDB" id="MicrosporidiaDB:ECU04_1610"/>
<keyword evidence="2 6" id="KW-0396">Initiation factor</keyword>
<proteinExistence type="inferred from homology"/>
<dbReference type="SUPFAM" id="SSF48371">
    <property type="entry name" value="ARM repeat"/>
    <property type="match status" value="1"/>
</dbReference>
<dbReference type="VEuPathDB" id="MicrosporidiaDB:AEWQ_041600"/>
<dbReference type="VEuPathDB" id="MicrosporidiaDB:M970_041600"/>